<evidence type="ECO:0000313" key="4">
    <source>
        <dbReference type="Proteomes" id="UP000681317"/>
    </source>
</evidence>
<dbReference type="InterPro" id="IPR014529">
    <property type="entry name" value="UCP026631"/>
</dbReference>
<dbReference type="Proteomes" id="UP000681317">
    <property type="component" value="Chromosome"/>
</dbReference>
<dbReference type="InterPro" id="IPR005182">
    <property type="entry name" value="YdbS-like_PH"/>
</dbReference>
<feature type="transmembrane region" description="Helical" evidence="1">
    <location>
        <begin position="12"/>
        <end position="36"/>
    </location>
</feature>
<evidence type="ECO:0000259" key="2">
    <source>
        <dbReference type="Pfam" id="PF03703"/>
    </source>
</evidence>
<dbReference type="PANTHER" id="PTHR34473">
    <property type="entry name" value="UPF0699 TRANSMEMBRANE PROTEIN YDBS"/>
    <property type="match status" value="1"/>
</dbReference>
<keyword evidence="1" id="KW-0472">Membrane</keyword>
<dbReference type="PANTHER" id="PTHR34473:SF2">
    <property type="entry name" value="UPF0699 TRANSMEMBRANE PROTEIN YDBT"/>
    <property type="match status" value="1"/>
</dbReference>
<reference evidence="3 4" key="1">
    <citation type="submission" date="2021-03" db="EMBL/GenBank/DDBJ databases">
        <title>Complete Genome Sequences of Two Lysobacter Strains Isolated from Sea Water (Lysobacter caseinilyticus) and Soil (Lysobacter helvus) in South Korea.</title>
        <authorList>
            <person name="Watanabe Y."/>
            <person name="Arakawa K."/>
        </authorList>
    </citation>
    <scope>NUCLEOTIDE SEQUENCE [LARGE SCALE GENOMIC DNA]</scope>
    <source>
        <strain evidence="3 4">KVB24</strain>
    </source>
</reference>
<evidence type="ECO:0000256" key="1">
    <source>
        <dbReference type="SAM" id="Phobius"/>
    </source>
</evidence>
<dbReference type="EMBL" id="AP024545">
    <property type="protein sequence ID" value="BCT92039.1"/>
    <property type="molecule type" value="Genomic_DNA"/>
</dbReference>
<dbReference type="PIRSF" id="PIRSF026631">
    <property type="entry name" value="UCP026631"/>
    <property type="match status" value="1"/>
</dbReference>
<protein>
    <submittedName>
        <fullName evidence="3">Membrane protein</fullName>
    </submittedName>
</protein>
<dbReference type="Pfam" id="PF03703">
    <property type="entry name" value="bPH_2"/>
    <property type="match status" value="3"/>
</dbReference>
<keyword evidence="1" id="KW-1133">Transmembrane helix</keyword>
<gene>
    <name evidence="3" type="ORF">LYSCAS_10630</name>
</gene>
<name>A0ABN6FT01_9GAMM</name>
<sequence>MTPSESRRLHPWSWLFVLLHQMRQFILPLIATFFFKGDRDELWPLIGVGILTLTSALQYLTYRWQVGTDGLTIRSGWLNRQRREIPFARIHNVVVEQSMLHRVFGVAEVRLESAGGDKPEASMRVLRLDDALALERLVRHRGATQSTEAANVEATAPAPTTLLAMDVREVLRYGLISNRGLLLLAGAYAASMQFSPRLLENLFESWVRSLFGFADAHHFGAPTYALALVSLAVVLIALLRMLSIGSALLQYYGFRLSEDGPRLTVERGLLARTRSSASRRRLQAWTMQEGLLHRLLHRRTLKVDTAGAGTSEHGQRRQRAFRELAPIATPEKCDALIEHLLPPDAGWGQLDWHGTHWSTWVRAFLPGVFIPIAIATALTWNVGPIGLLVLLWLPWAAFVARKHASHSAYAINDRIVAVRGGWWSKHWRFAELDKLQALSLSRSPFDRPWGTASVWLDTAGAGSSTPLRVACLPEAEARALVDRLAHVLARRKLRW</sequence>
<feature type="domain" description="YdbS-like PH" evidence="2">
    <location>
        <begin position="408"/>
        <end position="482"/>
    </location>
</feature>
<feature type="transmembrane region" description="Helical" evidence="1">
    <location>
        <begin position="181"/>
        <end position="199"/>
    </location>
</feature>
<feature type="transmembrane region" description="Helical" evidence="1">
    <location>
        <begin position="42"/>
        <end position="62"/>
    </location>
</feature>
<keyword evidence="1" id="KW-0812">Transmembrane</keyword>
<accession>A0ABN6FT01</accession>
<dbReference type="RefSeq" id="WP_213436450.1">
    <property type="nucleotide sequence ID" value="NZ_AP024545.1"/>
</dbReference>
<feature type="transmembrane region" description="Helical" evidence="1">
    <location>
        <begin position="359"/>
        <end position="378"/>
    </location>
</feature>
<keyword evidence="4" id="KW-1185">Reference proteome</keyword>
<organism evidence="3 4">
    <name type="scientific">Noviluteimonas caseinilytica</name>
    <dbReference type="NCBI Taxonomy" id="2675101"/>
    <lineage>
        <taxon>Bacteria</taxon>
        <taxon>Pseudomonadati</taxon>
        <taxon>Pseudomonadota</taxon>
        <taxon>Gammaproteobacteria</taxon>
        <taxon>Lysobacterales</taxon>
        <taxon>Lysobacteraceae</taxon>
        <taxon>Noviluteimonas</taxon>
    </lineage>
</organism>
<proteinExistence type="predicted"/>
<feature type="transmembrane region" description="Helical" evidence="1">
    <location>
        <begin position="219"/>
        <end position="239"/>
    </location>
</feature>
<feature type="domain" description="YdbS-like PH" evidence="2">
    <location>
        <begin position="59"/>
        <end position="137"/>
    </location>
</feature>
<feature type="transmembrane region" description="Helical" evidence="1">
    <location>
        <begin position="384"/>
        <end position="400"/>
    </location>
</feature>
<evidence type="ECO:0000313" key="3">
    <source>
        <dbReference type="EMBL" id="BCT92039.1"/>
    </source>
</evidence>
<feature type="domain" description="YdbS-like PH" evidence="2">
    <location>
        <begin position="251"/>
        <end position="310"/>
    </location>
</feature>